<protein>
    <recommendedName>
        <fullName evidence="3">HNH endonuclease</fullName>
    </recommendedName>
</protein>
<proteinExistence type="predicted"/>
<dbReference type="EMBL" id="QGGH01000019">
    <property type="protein sequence ID" value="PWJ87034.1"/>
    <property type="molecule type" value="Genomic_DNA"/>
</dbReference>
<evidence type="ECO:0000313" key="2">
    <source>
        <dbReference type="Proteomes" id="UP000245631"/>
    </source>
</evidence>
<gene>
    <name evidence="1" type="ORF">C8D77_11917</name>
</gene>
<sequence length="276" mass="29807">MVSLSKKIRSKQPHCIYCGGLVLGDSVDHVPPKGLFDGAWRPKGGEVTACKECHAGTREMDDVAGFLSRIFPNPQTDEQRDDVVRSIASLARNYPRLVEELGPPEPADEHAAGAATFVANGPILSSIMATFGARIGFALHYRLTGEIIGPAGGAFVNWYSNAQRFEGNLPQEFLATLGPDYTMSQGRKNVEGQFAFAFASSPDGVTAYWATFRQSFAIAAFVSQSAANFAAAHPDYVARPGFLLGYSVKHLGSWPGINGVPFYRPYVVKRSWNGAA</sequence>
<comment type="caution">
    <text evidence="1">The sequence shown here is derived from an EMBL/GenBank/DDBJ whole genome shotgun (WGS) entry which is preliminary data.</text>
</comment>
<dbReference type="AlphaFoldDB" id="A0A8E2W664"/>
<organism evidence="1 2">
    <name type="scientific">Rhizobium loti</name>
    <name type="common">Mesorhizobium loti</name>
    <dbReference type="NCBI Taxonomy" id="381"/>
    <lineage>
        <taxon>Bacteria</taxon>
        <taxon>Pseudomonadati</taxon>
        <taxon>Pseudomonadota</taxon>
        <taxon>Alphaproteobacteria</taxon>
        <taxon>Hyphomicrobiales</taxon>
        <taxon>Phyllobacteriaceae</taxon>
        <taxon>Mesorhizobium</taxon>
    </lineage>
</organism>
<evidence type="ECO:0008006" key="3">
    <source>
        <dbReference type="Google" id="ProtNLM"/>
    </source>
</evidence>
<name>A0A8E2W664_RHILI</name>
<reference evidence="1 2" key="1">
    <citation type="submission" date="2018-05" db="EMBL/GenBank/DDBJ databases">
        <title>Genomic Encyclopedia of Type Strains, Phase IV (KMG-IV): sequencing the most valuable type-strain genomes for metagenomic binning, comparative biology and taxonomic classification.</title>
        <authorList>
            <person name="Goeker M."/>
        </authorList>
    </citation>
    <scope>NUCLEOTIDE SEQUENCE [LARGE SCALE GENOMIC DNA]</scope>
    <source>
        <strain evidence="1 2">DSM 2626</strain>
    </source>
</reference>
<accession>A0A8E2W664</accession>
<dbReference type="Proteomes" id="UP000245631">
    <property type="component" value="Unassembled WGS sequence"/>
</dbReference>
<evidence type="ECO:0000313" key="1">
    <source>
        <dbReference type="EMBL" id="PWJ87034.1"/>
    </source>
</evidence>